<keyword evidence="1 2" id="KW-0597">Phosphoprotein</keyword>
<sequence>MANGLALIIEDSQTQAQIIGRMLADEDWTYVLAKTLEDAERVILQQHPTLLFVDVFLAEENTLPHLGRLRDLALEATVAVMTAGDRSEAIEETLNIARKAKVDYILRKPFSRNQLRAIVQSAEQDQAEGKHRFHALVIDDSPTAGKVTGQMLSDNGYRVSIVKSMEEALDNVDIAHVDLVLSDIFMPGMGGLAGIKIIKSTWPWVKILAMSGGLSNRITSGRATSAAVKAGADAEISKPFKSVELVHLTLEMMARPTAGYQERQA</sequence>
<dbReference type="AlphaFoldDB" id="V4PM85"/>
<dbReference type="PANTHER" id="PTHR44591:SF23">
    <property type="entry name" value="CHEY SUBFAMILY"/>
    <property type="match status" value="1"/>
</dbReference>
<dbReference type="PANTHER" id="PTHR44591">
    <property type="entry name" value="STRESS RESPONSE REGULATOR PROTEIN 1"/>
    <property type="match status" value="1"/>
</dbReference>
<dbReference type="GO" id="GO:0000160">
    <property type="term" value="P:phosphorelay signal transduction system"/>
    <property type="evidence" value="ECO:0007669"/>
    <property type="project" value="InterPro"/>
</dbReference>
<proteinExistence type="predicted"/>
<comment type="caution">
    <text evidence="4">The sequence shown here is derived from an EMBL/GenBank/DDBJ whole genome shotgun (WGS) entry which is preliminary data.</text>
</comment>
<evidence type="ECO:0000313" key="4">
    <source>
        <dbReference type="EMBL" id="ESQ86555.1"/>
    </source>
</evidence>
<gene>
    <name evidence="4" type="ORF">ABENE_18255</name>
</gene>
<dbReference type="EMBL" id="AWGB01000053">
    <property type="protein sequence ID" value="ESQ86555.1"/>
    <property type="molecule type" value="Genomic_DNA"/>
</dbReference>
<dbReference type="CDD" id="cd00156">
    <property type="entry name" value="REC"/>
    <property type="match status" value="2"/>
</dbReference>
<dbReference type="PROSITE" id="PS50110">
    <property type="entry name" value="RESPONSE_REGULATORY"/>
    <property type="match status" value="2"/>
</dbReference>
<dbReference type="SUPFAM" id="SSF52172">
    <property type="entry name" value="CheY-like"/>
    <property type="match status" value="2"/>
</dbReference>
<dbReference type="OrthoDB" id="7170810at2"/>
<dbReference type="Proteomes" id="UP000017837">
    <property type="component" value="Unassembled WGS sequence"/>
</dbReference>
<feature type="domain" description="Response regulatory" evidence="3">
    <location>
        <begin position="134"/>
        <end position="253"/>
    </location>
</feature>
<feature type="modified residue" description="4-aspartylphosphate" evidence="2">
    <location>
        <position position="183"/>
    </location>
</feature>
<accession>V4PM85</accession>
<dbReference type="InterPro" id="IPR011006">
    <property type="entry name" value="CheY-like_superfamily"/>
</dbReference>
<dbReference type="Gene3D" id="3.40.50.2300">
    <property type="match status" value="2"/>
</dbReference>
<dbReference type="PATRIC" id="fig|1121022.4.peg.3732"/>
<feature type="domain" description="Response regulatory" evidence="3">
    <location>
        <begin position="5"/>
        <end position="123"/>
    </location>
</feature>
<dbReference type="InterPro" id="IPR050595">
    <property type="entry name" value="Bact_response_regulator"/>
</dbReference>
<evidence type="ECO:0000256" key="2">
    <source>
        <dbReference type="PROSITE-ProRule" id="PRU00169"/>
    </source>
</evidence>
<dbReference type="RefSeq" id="WP_018082464.1">
    <property type="nucleotide sequence ID" value="NZ_AQWM01000014.1"/>
</dbReference>
<dbReference type="eggNOG" id="COG0745">
    <property type="taxonomic scope" value="Bacteria"/>
</dbReference>
<organism evidence="4 5">
    <name type="scientific">Asticcacaulis benevestitus DSM 16100 = ATCC BAA-896</name>
    <dbReference type="NCBI Taxonomy" id="1121022"/>
    <lineage>
        <taxon>Bacteria</taxon>
        <taxon>Pseudomonadati</taxon>
        <taxon>Pseudomonadota</taxon>
        <taxon>Alphaproteobacteria</taxon>
        <taxon>Caulobacterales</taxon>
        <taxon>Caulobacteraceae</taxon>
        <taxon>Asticcacaulis</taxon>
    </lineage>
</organism>
<feature type="modified residue" description="4-aspartylphosphate" evidence="2">
    <location>
        <position position="54"/>
    </location>
</feature>
<dbReference type="STRING" id="1121022.GCA_000376105_02795"/>
<evidence type="ECO:0000259" key="3">
    <source>
        <dbReference type="PROSITE" id="PS50110"/>
    </source>
</evidence>
<keyword evidence="5" id="KW-1185">Reference proteome</keyword>
<dbReference type="InterPro" id="IPR001789">
    <property type="entry name" value="Sig_transdc_resp-reg_receiver"/>
</dbReference>
<evidence type="ECO:0000313" key="5">
    <source>
        <dbReference type="Proteomes" id="UP000017837"/>
    </source>
</evidence>
<dbReference type="SMART" id="SM00448">
    <property type="entry name" value="REC"/>
    <property type="match status" value="2"/>
</dbReference>
<dbReference type="Pfam" id="PF00072">
    <property type="entry name" value="Response_reg"/>
    <property type="match status" value="2"/>
</dbReference>
<reference evidence="4 5" key="1">
    <citation type="journal article" date="2014" name="Nature">
        <title>Sequential evolution of bacterial morphology by co-option of a developmental regulator.</title>
        <authorList>
            <person name="Jiang C."/>
            <person name="Brown P.J."/>
            <person name="Ducret A."/>
            <person name="Brun Y.V."/>
        </authorList>
    </citation>
    <scope>NUCLEOTIDE SEQUENCE [LARGE SCALE GENOMIC DNA]</scope>
    <source>
        <strain evidence="4 5">DSM 16100</strain>
    </source>
</reference>
<evidence type="ECO:0000256" key="1">
    <source>
        <dbReference type="ARBA" id="ARBA00022553"/>
    </source>
</evidence>
<dbReference type="eggNOG" id="COG0784">
    <property type="taxonomic scope" value="Bacteria"/>
</dbReference>
<name>V4PM85_9CAUL</name>
<protein>
    <recommendedName>
        <fullName evidence="3">Response regulatory domain-containing protein</fullName>
    </recommendedName>
</protein>